<evidence type="ECO:0000313" key="2">
    <source>
        <dbReference type="EMBL" id="VAW87590.1"/>
    </source>
</evidence>
<reference evidence="2" key="1">
    <citation type="submission" date="2018-06" db="EMBL/GenBank/DDBJ databases">
        <authorList>
            <person name="Zhirakovskaya E."/>
        </authorList>
    </citation>
    <scope>NUCLEOTIDE SEQUENCE</scope>
</reference>
<organism evidence="2">
    <name type="scientific">hydrothermal vent metagenome</name>
    <dbReference type="NCBI Taxonomy" id="652676"/>
    <lineage>
        <taxon>unclassified sequences</taxon>
        <taxon>metagenomes</taxon>
        <taxon>ecological metagenomes</taxon>
    </lineage>
</organism>
<evidence type="ECO:0000256" key="1">
    <source>
        <dbReference type="SAM" id="Phobius"/>
    </source>
</evidence>
<proteinExistence type="predicted"/>
<accession>A0A3B0ZEZ7</accession>
<dbReference type="AlphaFoldDB" id="A0A3B0ZEZ7"/>
<dbReference type="EMBL" id="UOFQ01000068">
    <property type="protein sequence ID" value="VAW87590.1"/>
    <property type="molecule type" value="Genomic_DNA"/>
</dbReference>
<sequence length="112" mass="12888">MSEQVNLEAITVLKEKYESIMVTIGISLGMGLMLSFFMYAQFIDRMPPIFIQVWLLVVGLMIAALCYIKRLSFKWLMTRHGKRAEFQPLLARIDATDIEKEAKVLLAEKFPS</sequence>
<protein>
    <submittedName>
        <fullName evidence="2">Uncharacterized protein</fullName>
    </submittedName>
</protein>
<keyword evidence="1" id="KW-0472">Membrane</keyword>
<name>A0A3B0ZEZ7_9ZZZZ</name>
<feature type="transmembrane region" description="Helical" evidence="1">
    <location>
        <begin position="20"/>
        <end position="43"/>
    </location>
</feature>
<keyword evidence="1" id="KW-0812">Transmembrane</keyword>
<gene>
    <name evidence="2" type="ORF">MNBD_GAMMA17-664</name>
</gene>
<keyword evidence="1" id="KW-1133">Transmembrane helix</keyword>
<feature type="transmembrane region" description="Helical" evidence="1">
    <location>
        <begin position="49"/>
        <end position="68"/>
    </location>
</feature>